<protein>
    <recommendedName>
        <fullName evidence="3">Cyclic nucleotide-binding domain protein</fullName>
    </recommendedName>
</protein>
<comment type="caution">
    <text evidence="1">The sequence shown here is derived from an EMBL/GenBank/DDBJ whole genome shotgun (WGS) entry which is preliminary data.</text>
</comment>
<evidence type="ECO:0000313" key="2">
    <source>
        <dbReference type="Proteomes" id="UP000004956"/>
    </source>
</evidence>
<dbReference type="AlphaFoldDB" id="H3KCW0"/>
<dbReference type="PATRIC" id="fig|762967.3.peg.467"/>
<dbReference type="InterPro" id="IPR018490">
    <property type="entry name" value="cNMP-bd_dom_sf"/>
</dbReference>
<dbReference type="EMBL" id="AFBQ01000066">
    <property type="protein sequence ID" value="EHY32038.1"/>
    <property type="molecule type" value="Genomic_DNA"/>
</dbReference>
<proteinExistence type="predicted"/>
<name>H3KCW0_9BURK</name>
<dbReference type="Gene3D" id="2.60.120.10">
    <property type="entry name" value="Jelly Rolls"/>
    <property type="match status" value="1"/>
</dbReference>
<dbReference type="SUPFAM" id="SSF51206">
    <property type="entry name" value="cAMP-binding domain-like"/>
    <property type="match status" value="1"/>
</dbReference>
<gene>
    <name evidence="1" type="ORF">HMPREF9440_00564</name>
</gene>
<dbReference type="Proteomes" id="UP000004956">
    <property type="component" value="Unassembled WGS sequence"/>
</dbReference>
<keyword evidence="2" id="KW-1185">Reference proteome</keyword>
<sequence>MSVKSAGSSGTRFGEGNAVYLIEDGIVATQPGRVGDYERIIGLFGPERVLGLIRAVGRGSRKMPLQATALTPVRAVRLEIGQALDFIEADPALHARVLRNALHKAESQIDGVIMNDGLPLYARVLWALEVLTLDLDGDEEDVEDGPCPLPTGITITEIGLLVHASREMTSRAVGDAVRAGVVKKEGRRLLIDRKALRRALLELHG</sequence>
<reference evidence="1 2" key="1">
    <citation type="submission" date="2011-11" db="EMBL/GenBank/DDBJ databases">
        <authorList>
            <person name="Weinstock G."/>
            <person name="Sodergren E."/>
            <person name="Clifton S."/>
            <person name="Fulton L."/>
            <person name="Fulton B."/>
            <person name="Courtney L."/>
            <person name="Fronick C."/>
            <person name="Harrison M."/>
            <person name="Strong C."/>
            <person name="Farmer C."/>
            <person name="Delahaunty K."/>
            <person name="Markovic C."/>
            <person name="Hall O."/>
            <person name="Minx P."/>
            <person name="Tomlinson C."/>
            <person name="Mitreva M."/>
            <person name="Hou S."/>
            <person name="Chen J."/>
            <person name="Wollam A."/>
            <person name="Pepin K.H."/>
            <person name="Johnson M."/>
            <person name="Bhonagiri V."/>
            <person name="Zhang X."/>
            <person name="Suruliraj S."/>
            <person name="Warren W."/>
            <person name="Chinwalla A."/>
            <person name="Mardis E.R."/>
            <person name="Wilson R.K."/>
        </authorList>
    </citation>
    <scope>NUCLEOTIDE SEQUENCE [LARGE SCALE GENOMIC DNA]</scope>
    <source>
        <strain evidence="1 2">YIT 11816</strain>
    </source>
</reference>
<evidence type="ECO:0008006" key="3">
    <source>
        <dbReference type="Google" id="ProtNLM"/>
    </source>
</evidence>
<dbReference type="InterPro" id="IPR014710">
    <property type="entry name" value="RmlC-like_jellyroll"/>
</dbReference>
<evidence type="ECO:0000313" key="1">
    <source>
        <dbReference type="EMBL" id="EHY32038.1"/>
    </source>
</evidence>
<organism evidence="1 2">
    <name type="scientific">Sutterella parvirubra YIT 11816</name>
    <dbReference type="NCBI Taxonomy" id="762967"/>
    <lineage>
        <taxon>Bacteria</taxon>
        <taxon>Pseudomonadati</taxon>
        <taxon>Pseudomonadota</taxon>
        <taxon>Betaproteobacteria</taxon>
        <taxon>Burkholderiales</taxon>
        <taxon>Sutterellaceae</taxon>
        <taxon>Sutterella</taxon>
    </lineage>
</organism>
<dbReference type="HOGENOM" id="CLU_1336950_0_0_4"/>
<dbReference type="STRING" id="762967.HMPREF9440_00564"/>
<accession>H3KCW0</accession>